<sequence>MSATTPLWIGTFPHAGIGTAAGLGEGVWRVDLDVVTGVLGEPRLVVETPAPTFVATHPSGRWLYAVGESVPGSVTAFEVDDDGGLTARATVASGGAAPCHLLVVDDTLYVANYVDGVLGVVPLTGDGAFGPDVVASGRPAQTFDHAGTGPDADRQEGPHAHFVALTPDRRHVLVADLGTDELRRYARGTDGLLTADGLAATLAPGTGPRHVAFATDGMRLYVVGELDASVHVLLWDAATVTGTPVQRVPAVPADDLADGVRRSPSHVLLDGDRLLLGVRALGLAGPDVVSVLDVHADGSLGDPRTQALSGPTPRHLEVVHGWTVVALQDAHAVVVHDAHGAQVSRVEIPSPACVVTVAPR</sequence>
<dbReference type="Pfam" id="PF10282">
    <property type="entry name" value="Lactonase"/>
    <property type="match status" value="1"/>
</dbReference>
<dbReference type="EMBL" id="BONP01000029">
    <property type="protein sequence ID" value="GIG41545.1"/>
    <property type="molecule type" value="Genomic_DNA"/>
</dbReference>
<dbReference type="InterPro" id="IPR011048">
    <property type="entry name" value="Haem_d1_sf"/>
</dbReference>
<dbReference type="RefSeq" id="WP_203675832.1">
    <property type="nucleotide sequence ID" value="NZ_BONP01000029.1"/>
</dbReference>
<dbReference type="Proteomes" id="UP000614741">
    <property type="component" value="Unassembled WGS sequence"/>
</dbReference>
<dbReference type="PANTHER" id="PTHR30344">
    <property type="entry name" value="6-PHOSPHOGLUCONOLACTONASE-RELATED"/>
    <property type="match status" value="1"/>
</dbReference>
<comment type="similarity">
    <text evidence="1">Belongs to the cycloisomerase 2 family.</text>
</comment>
<evidence type="ECO:0000313" key="3">
    <source>
        <dbReference type="Proteomes" id="UP000614741"/>
    </source>
</evidence>
<dbReference type="InterPro" id="IPR019405">
    <property type="entry name" value="Lactonase_7-beta_prop"/>
</dbReference>
<organism evidence="2 3">
    <name type="scientific">Cellulomonas phragmiteti</name>
    <dbReference type="NCBI Taxonomy" id="478780"/>
    <lineage>
        <taxon>Bacteria</taxon>
        <taxon>Bacillati</taxon>
        <taxon>Actinomycetota</taxon>
        <taxon>Actinomycetes</taxon>
        <taxon>Micrococcales</taxon>
        <taxon>Cellulomonadaceae</taxon>
        <taxon>Cellulomonas</taxon>
    </lineage>
</organism>
<dbReference type="InterPro" id="IPR050282">
    <property type="entry name" value="Cycloisomerase_2"/>
</dbReference>
<proteinExistence type="inferred from homology"/>
<evidence type="ECO:0000313" key="2">
    <source>
        <dbReference type="EMBL" id="GIG41545.1"/>
    </source>
</evidence>
<comment type="caution">
    <text evidence="2">The sequence shown here is derived from an EMBL/GenBank/DDBJ whole genome shotgun (WGS) entry which is preliminary data.</text>
</comment>
<evidence type="ECO:0000256" key="1">
    <source>
        <dbReference type="ARBA" id="ARBA00005564"/>
    </source>
</evidence>
<dbReference type="PANTHER" id="PTHR30344:SF1">
    <property type="entry name" value="6-PHOSPHOGLUCONOLACTONASE"/>
    <property type="match status" value="1"/>
</dbReference>
<dbReference type="Gene3D" id="2.130.10.10">
    <property type="entry name" value="YVTN repeat-like/Quinoprotein amine dehydrogenase"/>
    <property type="match status" value="1"/>
</dbReference>
<evidence type="ECO:0008006" key="4">
    <source>
        <dbReference type="Google" id="ProtNLM"/>
    </source>
</evidence>
<protein>
    <recommendedName>
        <fullName evidence="4">3-carboxymuconate cyclase</fullName>
    </recommendedName>
</protein>
<dbReference type="InterPro" id="IPR015943">
    <property type="entry name" value="WD40/YVTN_repeat-like_dom_sf"/>
</dbReference>
<reference evidence="2 3" key="1">
    <citation type="submission" date="2021-01" db="EMBL/GenBank/DDBJ databases">
        <title>Whole genome shotgun sequence of Cellulomonas phragmiteti NBRC 110785.</title>
        <authorList>
            <person name="Komaki H."/>
            <person name="Tamura T."/>
        </authorList>
    </citation>
    <scope>NUCLEOTIDE SEQUENCE [LARGE SCALE GENOMIC DNA]</scope>
    <source>
        <strain evidence="2 3">NBRC 110785</strain>
    </source>
</reference>
<dbReference type="SUPFAM" id="SSF51004">
    <property type="entry name" value="C-terminal (heme d1) domain of cytochrome cd1-nitrite reductase"/>
    <property type="match status" value="1"/>
</dbReference>
<gene>
    <name evidence="2" type="ORF">Cph01nite_33070</name>
</gene>
<name>A0ABQ4DQC0_9CELL</name>
<keyword evidence="3" id="KW-1185">Reference proteome</keyword>
<accession>A0ABQ4DQC0</accession>